<dbReference type="Proteomes" id="UP000242913">
    <property type="component" value="Unassembled WGS sequence"/>
</dbReference>
<dbReference type="EMBL" id="KZ269979">
    <property type="protein sequence ID" value="OZC11955.1"/>
    <property type="molecule type" value="Genomic_DNA"/>
</dbReference>
<evidence type="ECO:0000313" key="3">
    <source>
        <dbReference type="WBParaSite" id="OFLC_0001390801-mRNA-1"/>
    </source>
</evidence>
<protein>
    <submittedName>
        <fullName evidence="3">Ovule protein</fullName>
    </submittedName>
</protein>
<dbReference type="WBParaSite" id="OFLC_0001390801-mRNA-1">
    <property type="protein sequence ID" value="OFLC_0001390801-mRNA-1"/>
    <property type="gene ID" value="OFLC_0001390801"/>
</dbReference>
<name>A0A183I2E5_9BILA</name>
<keyword evidence="2" id="KW-1185">Reference proteome</keyword>
<organism evidence="3">
    <name type="scientific">Onchocerca flexuosa</name>
    <dbReference type="NCBI Taxonomy" id="387005"/>
    <lineage>
        <taxon>Eukaryota</taxon>
        <taxon>Metazoa</taxon>
        <taxon>Ecdysozoa</taxon>
        <taxon>Nematoda</taxon>
        <taxon>Chromadorea</taxon>
        <taxon>Rhabditida</taxon>
        <taxon>Spirurina</taxon>
        <taxon>Spiruromorpha</taxon>
        <taxon>Filarioidea</taxon>
        <taxon>Onchocercidae</taxon>
        <taxon>Onchocerca</taxon>
    </lineage>
</organism>
<dbReference type="AlphaFoldDB" id="A0A183I2E5"/>
<accession>A0A183I2E5</accession>
<reference evidence="3" key="2">
    <citation type="submission" date="2016-06" db="UniProtKB">
        <authorList>
            <consortium name="WormBaseParasite"/>
        </authorList>
    </citation>
    <scope>IDENTIFICATION</scope>
</reference>
<gene>
    <name evidence="1" type="ORF">X798_01136</name>
</gene>
<evidence type="ECO:0000313" key="2">
    <source>
        <dbReference type="Proteomes" id="UP000242913"/>
    </source>
</evidence>
<proteinExistence type="predicted"/>
<reference evidence="1 2" key="1">
    <citation type="submission" date="2015-12" db="EMBL/GenBank/DDBJ databases">
        <title>Draft genome of the nematode, Onchocerca flexuosa.</title>
        <authorList>
            <person name="Mitreva M."/>
        </authorList>
    </citation>
    <scope>NUCLEOTIDE SEQUENCE [LARGE SCALE GENOMIC DNA]</scope>
    <source>
        <strain evidence="1">Red Deer</strain>
    </source>
</reference>
<evidence type="ECO:0000313" key="1">
    <source>
        <dbReference type="EMBL" id="OZC11955.1"/>
    </source>
</evidence>
<sequence>MMIYELRISARSWGSFTDFIRKQYPSTSKIASDRRILSTSDFQQPLSLTVFLFDLSLDGAFLVLVEMLCATECFHPIDRRHFNRKHCLVAFYSSFLFTLPVEDRLRTVLY</sequence>